<dbReference type="InterPro" id="IPR010105">
    <property type="entry name" value="TonB_sidphr_rcpt"/>
</dbReference>
<proteinExistence type="inferred from homology"/>
<feature type="compositionally biased region" description="Basic and acidic residues" evidence="14">
    <location>
        <begin position="782"/>
        <end position="795"/>
    </location>
</feature>
<dbReference type="Pfam" id="PF07660">
    <property type="entry name" value="STN"/>
    <property type="match status" value="1"/>
</dbReference>
<keyword evidence="3 12" id="KW-0813">Transport</keyword>
<protein>
    <recommendedName>
        <fullName evidence="16">Secretin/TonB short N-terminal domain-containing protein</fullName>
    </recommendedName>
</protein>
<evidence type="ECO:0000256" key="4">
    <source>
        <dbReference type="ARBA" id="ARBA00022452"/>
    </source>
</evidence>
<keyword evidence="5" id="KW-0410">Iron transport</keyword>
<dbReference type="KEGG" id="sclo:SCLO_1003520"/>
<name>A0A1E1EYV6_9SPHN</name>
<evidence type="ECO:0000256" key="1">
    <source>
        <dbReference type="ARBA" id="ARBA00004571"/>
    </source>
</evidence>
<evidence type="ECO:0000256" key="13">
    <source>
        <dbReference type="RuleBase" id="RU003357"/>
    </source>
</evidence>
<keyword evidence="6 12" id="KW-0812">Transmembrane</keyword>
<dbReference type="InterPro" id="IPR012910">
    <property type="entry name" value="Plug_dom"/>
</dbReference>
<dbReference type="Proteomes" id="UP000218272">
    <property type="component" value="Chromosome SCLO_1"/>
</dbReference>
<gene>
    <name evidence="17" type="ORF">SCLO_1003520</name>
</gene>
<dbReference type="GO" id="GO:0015344">
    <property type="term" value="F:siderophore uptake transmembrane transporter activity"/>
    <property type="evidence" value="ECO:0007669"/>
    <property type="project" value="TreeGrafter"/>
</dbReference>
<keyword evidence="8 13" id="KW-0798">TonB box</keyword>
<comment type="subcellular location">
    <subcellularLocation>
        <location evidence="1 12">Cell outer membrane</location>
        <topology evidence="1 12">Multi-pass membrane protein</topology>
    </subcellularLocation>
</comment>
<sequence>MTGGNRNTSGARGALACMLLAASALSASGFPTVAWAQAEATQRTFDIPSQSLPEALILFGRQSGLQVTADADLASGRHASAVRGTMSPAEALSRLLAGTGLTFRFTGSSTVTLEPAPRSADGAVQLGPVRVEGASHGAASYSSGSIATTLTEGSQSYTAQAVEVGGKTARALREIPQSVTVMTAQRLRDQVITTTEDALRQATGVTVTDGSGYPLESFSARGFGLGVQSDGGAPGVSNFWYNTGLPDAAVLDHIEILRGSDGLFAGRGDPGGTVNMVRKRPLDHNQVSADLLAGSWNRYRGAVDVTGPIGWNGRLRGRAVAAFEDRDFFYKPSSMNKQVFYGIAEADVTATTLLTFGGSYEKRETRGAYAGTPRSVTRDDLGLSRDECLCTDWSFRDYKTSELFLRLEQKIGGDWTLKVNLTRQRQSYAYELGYPLGTVNPVTGAGPLLAGSRTDVSNLSKLADVTIDGSFRVLGLKHDLLAGINYQDMFSDGTGVSLYPTRPPADVFNFDPAGFPRPATPGSYVPLLPFGGQKQFGAYATLRSHITNSLRVTAGVRLSNYTYDYAAGRQRYEDNGVWIPYGAVSFDVSKSLTLYGSYTSIYIPQGGNLTATGAQLPPVRGNTMEIGVKGSWLDGKLNGSLAAYRIDRRNGAALDFTSPTIPGCCYVASRAIRAQGIDAELVGEILPGWEMSIGYTYNENKYRSGYGASNGAAYFPRTPRHMLKLWTMARMPGNWSALRLGGGINAQSKTYVAGSASIIDASGTITGTTPYQFTQGAYAGDTPRRGDPDRQRRDPGGAAVAARSDRARRAWISAVRTLGRAVAVPPHQQAL</sequence>
<dbReference type="GO" id="GO:0009279">
    <property type="term" value="C:cell outer membrane"/>
    <property type="evidence" value="ECO:0007669"/>
    <property type="project" value="UniProtKB-SubCell"/>
</dbReference>
<feature type="signal peptide" evidence="15">
    <location>
        <begin position="1"/>
        <end position="36"/>
    </location>
</feature>
<dbReference type="Gene3D" id="2.170.130.10">
    <property type="entry name" value="TonB-dependent receptor, plug domain"/>
    <property type="match status" value="1"/>
</dbReference>
<dbReference type="InterPro" id="IPR011662">
    <property type="entry name" value="Secretin/TonB_short_N"/>
</dbReference>
<dbReference type="SUPFAM" id="SSF56935">
    <property type="entry name" value="Porins"/>
    <property type="match status" value="1"/>
</dbReference>
<keyword evidence="15" id="KW-0732">Signal</keyword>
<evidence type="ECO:0000256" key="10">
    <source>
        <dbReference type="ARBA" id="ARBA00023170"/>
    </source>
</evidence>
<evidence type="ECO:0000256" key="6">
    <source>
        <dbReference type="ARBA" id="ARBA00022692"/>
    </source>
</evidence>
<evidence type="ECO:0000259" key="16">
    <source>
        <dbReference type="SMART" id="SM00965"/>
    </source>
</evidence>
<feature type="region of interest" description="Disordered" evidence="14">
    <location>
        <begin position="772"/>
        <end position="802"/>
    </location>
</feature>
<evidence type="ECO:0000256" key="3">
    <source>
        <dbReference type="ARBA" id="ARBA00022448"/>
    </source>
</evidence>
<keyword evidence="9 12" id="KW-0472">Membrane</keyword>
<dbReference type="InterPro" id="IPR000531">
    <property type="entry name" value="Beta-barrel_TonB"/>
</dbReference>
<feature type="chain" id="PRO_5009112414" description="Secretin/TonB short N-terminal domain-containing protein" evidence="15">
    <location>
        <begin position="37"/>
        <end position="831"/>
    </location>
</feature>
<evidence type="ECO:0000256" key="9">
    <source>
        <dbReference type="ARBA" id="ARBA00023136"/>
    </source>
</evidence>
<evidence type="ECO:0000256" key="15">
    <source>
        <dbReference type="SAM" id="SignalP"/>
    </source>
</evidence>
<evidence type="ECO:0000256" key="14">
    <source>
        <dbReference type="SAM" id="MobiDB-lite"/>
    </source>
</evidence>
<keyword evidence="10" id="KW-0675">Receptor</keyword>
<evidence type="ECO:0000313" key="18">
    <source>
        <dbReference type="Proteomes" id="UP000218272"/>
    </source>
</evidence>
<dbReference type="GO" id="GO:0038023">
    <property type="term" value="F:signaling receptor activity"/>
    <property type="evidence" value="ECO:0007669"/>
    <property type="project" value="InterPro"/>
</dbReference>
<evidence type="ECO:0000256" key="5">
    <source>
        <dbReference type="ARBA" id="ARBA00022496"/>
    </source>
</evidence>
<organism evidence="17 18">
    <name type="scientific">Sphingobium cloacae</name>
    <dbReference type="NCBI Taxonomy" id="120107"/>
    <lineage>
        <taxon>Bacteria</taxon>
        <taxon>Pseudomonadati</taxon>
        <taxon>Pseudomonadota</taxon>
        <taxon>Alphaproteobacteria</taxon>
        <taxon>Sphingomonadales</taxon>
        <taxon>Sphingomonadaceae</taxon>
        <taxon>Sphingobium</taxon>
    </lineage>
</organism>
<dbReference type="Pfam" id="PF00593">
    <property type="entry name" value="TonB_dep_Rec_b-barrel"/>
    <property type="match status" value="1"/>
</dbReference>
<evidence type="ECO:0000256" key="8">
    <source>
        <dbReference type="ARBA" id="ARBA00023077"/>
    </source>
</evidence>
<evidence type="ECO:0000256" key="11">
    <source>
        <dbReference type="ARBA" id="ARBA00023237"/>
    </source>
</evidence>
<dbReference type="GO" id="GO:0015891">
    <property type="term" value="P:siderophore transport"/>
    <property type="evidence" value="ECO:0007669"/>
    <property type="project" value="InterPro"/>
</dbReference>
<dbReference type="NCBIfam" id="TIGR01783">
    <property type="entry name" value="TonB-siderophor"/>
    <property type="match status" value="1"/>
</dbReference>
<dbReference type="InterPro" id="IPR037066">
    <property type="entry name" value="Plug_dom_sf"/>
</dbReference>
<dbReference type="SMART" id="SM00965">
    <property type="entry name" value="STN"/>
    <property type="match status" value="1"/>
</dbReference>
<reference evidence="17 18" key="1">
    <citation type="submission" date="2016-10" db="EMBL/GenBank/DDBJ databases">
        <title>Complete Genome Sequence of the Nonylphenol-Degrading Bacterium Sphingobium cloacae JCM 10874T.</title>
        <authorList>
            <person name="Ootsuka M."/>
            <person name="Nishizawa T."/>
            <person name="Ohta H."/>
        </authorList>
    </citation>
    <scope>NUCLEOTIDE SEQUENCE [LARGE SCALE GENOMIC DNA]</scope>
    <source>
        <strain evidence="17 18">JCM 10874</strain>
    </source>
</reference>
<keyword evidence="4 12" id="KW-1134">Transmembrane beta strand</keyword>
<evidence type="ECO:0000256" key="2">
    <source>
        <dbReference type="ARBA" id="ARBA00009810"/>
    </source>
</evidence>
<dbReference type="Gene3D" id="2.40.170.20">
    <property type="entry name" value="TonB-dependent receptor, beta-barrel domain"/>
    <property type="match status" value="1"/>
</dbReference>
<keyword evidence="5" id="KW-0406">Ion transport</keyword>
<dbReference type="PANTHER" id="PTHR32552:SF74">
    <property type="entry name" value="HYDROXAMATE SIDEROPHORE RECEPTOR FHUE"/>
    <property type="match status" value="1"/>
</dbReference>
<dbReference type="EMBL" id="AP017655">
    <property type="protein sequence ID" value="BAV63392.1"/>
    <property type="molecule type" value="Genomic_DNA"/>
</dbReference>
<dbReference type="InterPro" id="IPR039426">
    <property type="entry name" value="TonB-dep_rcpt-like"/>
</dbReference>
<dbReference type="PANTHER" id="PTHR32552">
    <property type="entry name" value="FERRICHROME IRON RECEPTOR-RELATED"/>
    <property type="match status" value="1"/>
</dbReference>
<keyword evidence="11 12" id="KW-0998">Cell outer membrane</keyword>
<feature type="domain" description="Secretin/TonB short N-terminal" evidence="16">
    <location>
        <begin position="65"/>
        <end position="116"/>
    </location>
</feature>
<keyword evidence="18" id="KW-1185">Reference proteome</keyword>
<dbReference type="AlphaFoldDB" id="A0A1E1EYV6"/>
<dbReference type="InterPro" id="IPR036942">
    <property type="entry name" value="Beta-barrel_TonB_sf"/>
</dbReference>
<dbReference type="CDD" id="cd01347">
    <property type="entry name" value="ligand_gated_channel"/>
    <property type="match status" value="1"/>
</dbReference>
<dbReference type="PROSITE" id="PS52016">
    <property type="entry name" value="TONB_DEPENDENT_REC_3"/>
    <property type="match status" value="1"/>
</dbReference>
<comment type="similarity">
    <text evidence="2 12 13">Belongs to the TonB-dependent receptor family.</text>
</comment>
<evidence type="ECO:0000313" key="17">
    <source>
        <dbReference type="EMBL" id="BAV63392.1"/>
    </source>
</evidence>
<evidence type="ECO:0000256" key="12">
    <source>
        <dbReference type="PROSITE-ProRule" id="PRU01360"/>
    </source>
</evidence>
<evidence type="ECO:0000256" key="7">
    <source>
        <dbReference type="ARBA" id="ARBA00023004"/>
    </source>
</evidence>
<dbReference type="Pfam" id="PF07715">
    <property type="entry name" value="Plug"/>
    <property type="match status" value="1"/>
</dbReference>
<keyword evidence="7" id="KW-0408">Iron</keyword>
<dbReference type="Gene3D" id="3.55.50.30">
    <property type="match status" value="1"/>
</dbReference>
<accession>A0A1E1EYV6</accession>